<feature type="compositionally biased region" description="Polar residues" evidence="2">
    <location>
        <begin position="268"/>
        <end position="277"/>
    </location>
</feature>
<feature type="compositionally biased region" description="Polar residues" evidence="2">
    <location>
        <begin position="618"/>
        <end position="628"/>
    </location>
</feature>
<feature type="compositionally biased region" description="Polar residues" evidence="2">
    <location>
        <begin position="1653"/>
        <end position="1664"/>
    </location>
</feature>
<feature type="compositionally biased region" description="Low complexity" evidence="2">
    <location>
        <begin position="1488"/>
        <end position="1504"/>
    </location>
</feature>
<feature type="region of interest" description="Disordered" evidence="2">
    <location>
        <begin position="69"/>
        <end position="120"/>
    </location>
</feature>
<feature type="region of interest" description="Disordered" evidence="2">
    <location>
        <begin position="394"/>
        <end position="580"/>
    </location>
</feature>
<feature type="compositionally biased region" description="Polar residues" evidence="2">
    <location>
        <begin position="398"/>
        <end position="426"/>
    </location>
</feature>
<feature type="region of interest" description="Disordered" evidence="2">
    <location>
        <begin position="1585"/>
        <end position="1669"/>
    </location>
</feature>
<feature type="coiled-coil region" evidence="1">
    <location>
        <begin position="818"/>
        <end position="881"/>
    </location>
</feature>
<feature type="region of interest" description="Disordered" evidence="2">
    <location>
        <begin position="135"/>
        <end position="198"/>
    </location>
</feature>
<sequence>MDATQMASAEEKNREQQILAAKKKLKSFRAKQAQQTRTKPASQQLTPVKAKRISTNIAIAVESEIVRAAEESHAHARQPSGSAASVFSMPPATPEQPEGSQSRRASRMGHGRGHSRAGSISITADSMAATAAAALHQSLQASHPPSSSNRLSSQGLTFSRPSSIIAHKPAGPTASSRPHTRSHSRSGSKANIRPPSVLMSGQTPMLLAAEYGPDAFGGPGKQADWADIEENRPSLKAESRDRRSIATALTPTMPLGSFPTSDSLFSMASNDSASASPAKQARRQSRHARNPSLSTKRESMEMMGGLGFPAASSRDSLFGNNRASRQLNFQNRQSGIQAASVLFGGASDPRRSVAADLDWRRAFQYPDNDIVASSDDRLTALEKLEGKTIEPLPASIFGRSTSDQHLNQSAARRISQTQPRPSSVQLPSFDDIHGSEGIDKPSSTHLLAANERTTLEERGPSSPMPAWLAPPASPGGRSTPDMAASKSPKIRPPSVYGSIEPAQPEGLGTLVEEEEEDDSSVVSPTVGIMREDAFDTGKSAVEDEEAQRRRKEVEEETIKRTRRSSLQPRPLKLKSRPASLFVPPSVQQKLAFSTSPSLQSMSELAETNDSDADGPLTESATVTPKSAQVATMASEEQPGQLAREWSMTAAQARNASPTSSKPGMRALRLGSQAAAIPSSAVEEPFSSGSDQMSILARKRASLLYNHSVSGSNSSHDDTMSSPATPLSSTNSRRRSAMMYKPTTADPFALPSSSSGLETAKLSAEIEELKTKSLRDSQATEALRSQIESLTSQMSAQSERASTEYSRLEQWSAQEKQTLEDQTASLEAAVAEKAAALQQATDALAEAQRTLQKAQEEAQERMEDLEAERDMLVEDVEGWRTRCGDLEKSLKTDRATLEGERASNAALQIRVQVLTNKLREAGIDATGDTLSPEEQLGLSADLMTALKTPASFDAGNTSSSSYFSPRIAASDPPPQAVKLLKDMRQQIFNLAGSLEHERKEHVEAQKLADDLKAENERLKAALEQTTTMAAENEQPRQGPSVKAVEEEQEDQEVLSTMPSPIEVLPNSFSMERRPSGPGSKNMRHVFAYDSSMGSADQSNSSMGSGATSMTSVMDSFAPEDKDADECGELSDKILPLGGLQPLLEEEEVVPAAITEDEKSEVVADEEVTHLTAERLSLNASSISNFDLEAGGEAGDWADVDEEEEQKVVEVETAPRYSSDAEEGPWQNESTPEAFQTPAMEPSATFGDVDLQKTPTVAVNGRLSSLEDLSSTSDAGLHRSSVVASSTKSRSVGSSLSNVDIEAAAAAQDENSDESDEAIDEEDYDEEEAVRLDANRPEFIRDWSFQEALHAVKARHSGKFKRAANVQGSKLGFQDVSGLRRRKPRQPSIDDFFGLLMCEKLDPLPPLPTTYASLDMPPVYVEHYYEEPQAPTYGEAMSGSVFGRRSPSGASTSSSGSGSAVSSARQPSIFGFGSASKSRPPVARSAYIRDSVSSSDSGPKSSNNSGRGSLVDYSSSVALGSTAIARMSLQSLSSAFSGLGGYLAGQSGAAVHAAAAATTMCSKSDYVSDSRNPSVSWTVQPSRQIEGLYGEDSNGNAVRGEPRLPSVLKPVAGMNGGAKRYSSTPMSSTPLKSRLSGPPTPRQQKGLSQQQQEQIRNATGQRQSQLPAKVAPRRFISKETVSQPYASPIWSLDFIKSTESTGAAEIFSI</sequence>
<feature type="region of interest" description="Disordered" evidence="2">
    <location>
        <begin position="24"/>
        <end position="52"/>
    </location>
</feature>
<dbReference type="RefSeq" id="XP_025346140.1">
    <property type="nucleotide sequence ID" value="XM_025491206.1"/>
</dbReference>
<dbReference type="GeneID" id="37012940"/>
<feature type="region of interest" description="Disordered" evidence="2">
    <location>
        <begin position="268"/>
        <end position="299"/>
    </location>
</feature>
<feature type="compositionally biased region" description="Basic and acidic residues" evidence="2">
    <location>
        <begin position="430"/>
        <end position="439"/>
    </location>
</feature>
<accession>A0A316U1A5</accession>
<feature type="compositionally biased region" description="Basic residues" evidence="2">
    <location>
        <begin position="104"/>
        <end position="115"/>
    </location>
</feature>
<feature type="compositionally biased region" description="Low complexity" evidence="2">
    <location>
        <begin position="1441"/>
        <end position="1463"/>
    </location>
</feature>
<proteinExistence type="predicted"/>
<dbReference type="STRING" id="1684307.A0A316U1A5"/>
<name>A0A316U1A5_9BASI</name>
<keyword evidence="1" id="KW-0175">Coiled coil</keyword>
<evidence type="ECO:0000313" key="4">
    <source>
        <dbReference type="Proteomes" id="UP000245942"/>
    </source>
</evidence>
<organism evidence="3 4">
    <name type="scientific">Pseudomicrostroma glucosiphilum</name>
    <dbReference type="NCBI Taxonomy" id="1684307"/>
    <lineage>
        <taxon>Eukaryota</taxon>
        <taxon>Fungi</taxon>
        <taxon>Dikarya</taxon>
        <taxon>Basidiomycota</taxon>
        <taxon>Ustilaginomycotina</taxon>
        <taxon>Exobasidiomycetes</taxon>
        <taxon>Microstromatales</taxon>
        <taxon>Microstromatales incertae sedis</taxon>
        <taxon>Pseudomicrostroma</taxon>
    </lineage>
</organism>
<dbReference type="EMBL" id="KZ819333">
    <property type="protein sequence ID" value="PWN18980.1"/>
    <property type="molecule type" value="Genomic_DNA"/>
</dbReference>
<feature type="compositionally biased region" description="Low complexity" evidence="2">
    <location>
        <begin position="135"/>
        <end position="153"/>
    </location>
</feature>
<dbReference type="Proteomes" id="UP000245942">
    <property type="component" value="Unassembled WGS sequence"/>
</dbReference>
<feature type="compositionally biased region" description="Acidic residues" evidence="2">
    <location>
        <begin position="1308"/>
        <end position="1326"/>
    </location>
</feature>
<feature type="region of interest" description="Disordered" evidence="2">
    <location>
        <begin position="1207"/>
        <end position="1247"/>
    </location>
</feature>
<feature type="compositionally biased region" description="Low complexity" evidence="2">
    <location>
        <begin position="1641"/>
        <end position="1652"/>
    </location>
</feature>
<feature type="compositionally biased region" description="Polar residues" evidence="2">
    <location>
        <begin position="1619"/>
        <end position="1629"/>
    </location>
</feature>
<feature type="region of interest" description="Disordered" evidence="2">
    <location>
        <begin position="1268"/>
        <end position="1326"/>
    </location>
</feature>
<feature type="region of interest" description="Disordered" evidence="2">
    <location>
        <begin position="1434"/>
        <end position="1507"/>
    </location>
</feature>
<evidence type="ECO:0000256" key="1">
    <source>
        <dbReference type="SAM" id="Coils"/>
    </source>
</evidence>
<gene>
    <name evidence="3" type="ORF">BCV69DRAFT_278542</name>
</gene>
<feature type="compositionally biased region" description="Basic residues" evidence="2">
    <location>
        <begin position="280"/>
        <end position="289"/>
    </location>
</feature>
<keyword evidence="4" id="KW-1185">Reference proteome</keyword>
<reference evidence="3 4" key="1">
    <citation type="journal article" date="2018" name="Mol. Biol. Evol.">
        <title>Broad Genomic Sampling Reveals a Smut Pathogenic Ancestry of the Fungal Clade Ustilaginomycotina.</title>
        <authorList>
            <person name="Kijpornyongpan T."/>
            <person name="Mondo S.J."/>
            <person name="Barry K."/>
            <person name="Sandor L."/>
            <person name="Lee J."/>
            <person name="Lipzen A."/>
            <person name="Pangilinan J."/>
            <person name="LaButti K."/>
            <person name="Hainaut M."/>
            <person name="Henrissat B."/>
            <person name="Grigoriev I.V."/>
            <person name="Spatafora J.W."/>
            <person name="Aime M.C."/>
        </authorList>
    </citation>
    <scope>NUCLEOTIDE SEQUENCE [LARGE SCALE GENOMIC DNA]</scope>
    <source>
        <strain evidence="3 4">MCA 4718</strain>
    </source>
</reference>
<feature type="coiled-coil region" evidence="1">
    <location>
        <begin position="993"/>
        <end position="1027"/>
    </location>
</feature>
<evidence type="ECO:0000313" key="3">
    <source>
        <dbReference type="EMBL" id="PWN18980.1"/>
    </source>
</evidence>
<feature type="compositionally biased region" description="Low complexity" evidence="2">
    <location>
        <begin position="1268"/>
        <end position="1290"/>
    </location>
</feature>
<protein>
    <submittedName>
        <fullName evidence="3">Uncharacterized protein</fullName>
    </submittedName>
</protein>
<evidence type="ECO:0000256" key="2">
    <source>
        <dbReference type="SAM" id="MobiDB-lite"/>
    </source>
</evidence>
<feature type="region of interest" description="Disordered" evidence="2">
    <location>
        <begin position="707"/>
        <end position="734"/>
    </location>
</feature>
<feature type="compositionally biased region" description="Polar residues" evidence="2">
    <location>
        <begin position="707"/>
        <end position="730"/>
    </location>
</feature>
<feature type="compositionally biased region" description="Polar residues" evidence="2">
    <location>
        <begin position="32"/>
        <end position="46"/>
    </location>
</feature>
<feature type="compositionally biased region" description="Polar residues" evidence="2">
    <location>
        <begin position="592"/>
        <end position="605"/>
    </location>
</feature>
<dbReference type="OrthoDB" id="2528184at2759"/>
<feature type="region of interest" description="Disordered" evidence="2">
    <location>
        <begin position="592"/>
        <end position="628"/>
    </location>
</feature>